<evidence type="ECO:0008006" key="3">
    <source>
        <dbReference type="Google" id="ProtNLM"/>
    </source>
</evidence>
<comment type="caution">
    <text evidence="1">The sequence shown here is derived from an EMBL/GenBank/DDBJ whole genome shotgun (WGS) entry which is preliminary data.</text>
</comment>
<sequence length="53" mass="6222">MFNHFDLSKDDVIYFEHNSEAVKSAQSAGIKTYHYDPDKKDLEGLRRFLDESL</sequence>
<evidence type="ECO:0000313" key="1">
    <source>
        <dbReference type="EMBL" id="KKT33751.1"/>
    </source>
</evidence>
<accession>A0A0G1GFP1</accession>
<protein>
    <recommendedName>
        <fullName evidence="3">HAD-superfamily hydrolase, subfamily IA, variant 3</fullName>
    </recommendedName>
</protein>
<dbReference type="Gene3D" id="3.40.50.1000">
    <property type="entry name" value="HAD superfamily/HAD-like"/>
    <property type="match status" value="1"/>
</dbReference>
<dbReference type="AlphaFoldDB" id="A0A0G1GFP1"/>
<dbReference type="EMBL" id="LCHL01000008">
    <property type="protein sequence ID" value="KKT33751.1"/>
    <property type="molecule type" value="Genomic_DNA"/>
</dbReference>
<gene>
    <name evidence="1" type="ORF">UW21_C0008G0011</name>
</gene>
<reference evidence="1 2" key="1">
    <citation type="journal article" date="2015" name="Nature">
        <title>rRNA introns, odd ribosomes, and small enigmatic genomes across a large radiation of phyla.</title>
        <authorList>
            <person name="Brown C.T."/>
            <person name="Hug L.A."/>
            <person name="Thomas B.C."/>
            <person name="Sharon I."/>
            <person name="Castelle C.J."/>
            <person name="Singh A."/>
            <person name="Wilkins M.J."/>
            <person name="Williams K.H."/>
            <person name="Banfield J.F."/>
        </authorList>
    </citation>
    <scope>NUCLEOTIDE SEQUENCE [LARGE SCALE GENOMIC DNA]</scope>
</reference>
<proteinExistence type="predicted"/>
<dbReference type="Proteomes" id="UP000034192">
    <property type="component" value="Unassembled WGS sequence"/>
</dbReference>
<name>A0A0G1GFP1_9BACT</name>
<evidence type="ECO:0000313" key="2">
    <source>
        <dbReference type="Proteomes" id="UP000034192"/>
    </source>
</evidence>
<organism evidence="1 2">
    <name type="scientific">Candidatus Woesebacteria bacterium GW2011_GWB1_44_11b</name>
    <dbReference type="NCBI Taxonomy" id="1618580"/>
    <lineage>
        <taxon>Bacteria</taxon>
        <taxon>Candidatus Woeseibacteriota</taxon>
    </lineage>
</organism>
<dbReference type="InterPro" id="IPR023214">
    <property type="entry name" value="HAD_sf"/>
</dbReference>